<keyword evidence="7" id="KW-1133">Transmembrane helix</keyword>
<keyword evidence="11" id="KW-1185">Reference proteome</keyword>
<organism evidence="10 11">
    <name type="scientific">Kiritimatiella glycovorans</name>
    <dbReference type="NCBI Taxonomy" id="1307763"/>
    <lineage>
        <taxon>Bacteria</taxon>
        <taxon>Pseudomonadati</taxon>
        <taxon>Kiritimatiellota</taxon>
        <taxon>Kiritimatiellia</taxon>
        <taxon>Kiritimatiellales</taxon>
        <taxon>Kiritimatiellaceae</taxon>
        <taxon>Kiritimatiella</taxon>
    </lineage>
</organism>
<keyword evidence="7" id="KW-0472">Membrane</keyword>
<feature type="transmembrane region" description="Helical" evidence="7">
    <location>
        <begin position="135"/>
        <end position="164"/>
    </location>
</feature>
<name>A0A0G3EE81_9BACT</name>
<accession>A0A0G3EE81</accession>
<evidence type="ECO:0000259" key="9">
    <source>
        <dbReference type="Pfam" id="PF16491"/>
    </source>
</evidence>
<comment type="similarity">
    <text evidence="6">Belongs to the peptidase M48 family.</text>
</comment>
<dbReference type="EC" id="3.4.24.-" evidence="10"/>
<evidence type="ECO:0000256" key="6">
    <source>
        <dbReference type="RuleBase" id="RU003983"/>
    </source>
</evidence>
<evidence type="ECO:0000256" key="7">
    <source>
        <dbReference type="SAM" id="Phobius"/>
    </source>
</evidence>
<dbReference type="EMBL" id="CP010904">
    <property type="protein sequence ID" value="AKJ64766.1"/>
    <property type="molecule type" value="Genomic_DNA"/>
</dbReference>
<evidence type="ECO:0000256" key="4">
    <source>
        <dbReference type="ARBA" id="ARBA00022833"/>
    </source>
</evidence>
<keyword evidence="2" id="KW-0479">Metal-binding</keyword>
<dbReference type="InterPro" id="IPR032456">
    <property type="entry name" value="Peptidase_M48_N"/>
</dbReference>
<dbReference type="OrthoDB" id="9781930at2"/>
<keyword evidence="4 6" id="KW-0862">Zinc</keyword>
<protein>
    <submittedName>
        <fullName evidence="10">Putative protease HtpX</fullName>
        <ecNumber evidence="10">3.4.24.-</ecNumber>
    </submittedName>
</protein>
<evidence type="ECO:0000256" key="3">
    <source>
        <dbReference type="ARBA" id="ARBA00022801"/>
    </source>
</evidence>
<dbReference type="Pfam" id="PF01435">
    <property type="entry name" value="Peptidase_M48"/>
    <property type="match status" value="1"/>
</dbReference>
<dbReference type="STRING" id="1307763.L21SP4_01521"/>
<keyword evidence="1 6" id="KW-0645">Protease</keyword>
<dbReference type="KEGG" id="vbl:L21SP4_01521"/>
<dbReference type="GO" id="GO:0046872">
    <property type="term" value="F:metal ion binding"/>
    <property type="evidence" value="ECO:0007669"/>
    <property type="project" value="UniProtKB-KW"/>
</dbReference>
<dbReference type="PANTHER" id="PTHR10120">
    <property type="entry name" value="CAAX PRENYL PROTEASE 1"/>
    <property type="match status" value="1"/>
</dbReference>
<dbReference type="Gene3D" id="3.30.2010.10">
    <property type="entry name" value="Metalloproteases ('zincins'), catalytic domain"/>
    <property type="match status" value="1"/>
</dbReference>
<evidence type="ECO:0000256" key="1">
    <source>
        <dbReference type="ARBA" id="ARBA00022670"/>
    </source>
</evidence>
<dbReference type="AlphaFoldDB" id="A0A0G3EE81"/>
<evidence type="ECO:0000313" key="10">
    <source>
        <dbReference type="EMBL" id="AKJ64766.1"/>
    </source>
</evidence>
<feature type="domain" description="Peptidase M48" evidence="8">
    <location>
        <begin position="169"/>
        <end position="370"/>
    </location>
</feature>
<dbReference type="GO" id="GO:0004222">
    <property type="term" value="F:metalloendopeptidase activity"/>
    <property type="evidence" value="ECO:0007669"/>
    <property type="project" value="InterPro"/>
</dbReference>
<dbReference type="Proteomes" id="UP000035268">
    <property type="component" value="Chromosome"/>
</dbReference>
<dbReference type="RefSeq" id="WP_052882062.1">
    <property type="nucleotide sequence ID" value="NZ_CP010904.1"/>
</dbReference>
<comment type="cofactor">
    <cofactor evidence="6">
        <name>Zn(2+)</name>
        <dbReference type="ChEBI" id="CHEBI:29105"/>
    </cofactor>
    <text evidence="6">Binds 1 zinc ion per subunit.</text>
</comment>
<sequence>MTQEHPQPADPEKARQYERMQHTLFAVKIIAGAALLAAYQLSGMSETLAAGLRLRFGAWPVVNGAYILISVFGMAAILFPLSYYGDFVLEHQFGMSRQRFSSWMTDYLKSLAIDLVFALVFFEILYALLRWTPELWWVWATAVYVAFSVVLTAVAPALILPLFYKYEPLDRPELNRKIEAMMAAEGLDVIGVYTWGLAEKTRAANAALAGLGRSRRIILGDTLLEHYDEDEILAILAHELGHYRGRDTTRLIAAGTVLAAAGFYLADLALSYLLEQLAIGAVYDIAGLPVLLFCLLLFSVVSMPLSNAYSRKREFAADAFAARRTENGEALARALDKLADQNLADREPPRWIEFLLHSHPSIGRRIAAIRPPDARN</sequence>
<keyword evidence="5 6" id="KW-0482">Metalloprotease</keyword>
<dbReference type="GO" id="GO:0006508">
    <property type="term" value="P:proteolysis"/>
    <property type="evidence" value="ECO:0007669"/>
    <property type="project" value="UniProtKB-KW"/>
</dbReference>
<keyword evidence="3 6" id="KW-0378">Hydrolase</keyword>
<feature type="transmembrane region" description="Helical" evidence="7">
    <location>
        <begin position="106"/>
        <end position="129"/>
    </location>
</feature>
<gene>
    <name evidence="10" type="primary">htpX_2</name>
    <name evidence="10" type="ORF">L21SP4_01521</name>
</gene>
<feature type="transmembrane region" description="Helical" evidence="7">
    <location>
        <begin position="23"/>
        <end position="41"/>
    </location>
</feature>
<reference evidence="10 11" key="2">
    <citation type="journal article" date="2016" name="ISME J.">
        <title>Characterization of the first cultured representative of Verrucomicrobia subdivision 5 indicates the proposal of a novel phylum.</title>
        <authorList>
            <person name="Spring S."/>
            <person name="Bunk B."/>
            <person name="Sproer C."/>
            <person name="Schumann P."/>
            <person name="Rohde M."/>
            <person name="Tindall B.J."/>
            <person name="Klenk H.P."/>
        </authorList>
    </citation>
    <scope>NUCLEOTIDE SEQUENCE [LARGE SCALE GENOMIC DNA]</scope>
    <source>
        <strain evidence="10 11">L21-Fru-AB</strain>
    </source>
</reference>
<dbReference type="Pfam" id="PF16491">
    <property type="entry name" value="Peptidase_M48_N"/>
    <property type="match status" value="1"/>
</dbReference>
<feature type="domain" description="CAAX prenyl protease 1 N-terminal" evidence="9">
    <location>
        <begin position="8"/>
        <end position="165"/>
    </location>
</feature>
<proteinExistence type="inferred from homology"/>
<feature type="transmembrane region" description="Helical" evidence="7">
    <location>
        <begin position="251"/>
        <end position="274"/>
    </location>
</feature>
<evidence type="ECO:0000256" key="2">
    <source>
        <dbReference type="ARBA" id="ARBA00022723"/>
    </source>
</evidence>
<evidence type="ECO:0000256" key="5">
    <source>
        <dbReference type="ARBA" id="ARBA00023049"/>
    </source>
</evidence>
<reference evidence="11" key="1">
    <citation type="submission" date="2015-02" db="EMBL/GenBank/DDBJ databases">
        <title>Description and complete genome sequence of the first cultured representative of the subdivision 5 of the Verrucomicrobia phylum.</title>
        <authorList>
            <person name="Spring S."/>
            <person name="Bunk B."/>
            <person name="Sproer C."/>
            <person name="Klenk H.-P."/>
        </authorList>
    </citation>
    <scope>NUCLEOTIDE SEQUENCE [LARGE SCALE GENOMIC DNA]</scope>
    <source>
        <strain evidence="11">L21-Fru-AB</strain>
    </source>
</reference>
<feature type="transmembrane region" description="Helical" evidence="7">
    <location>
        <begin position="61"/>
        <end position="85"/>
    </location>
</feature>
<evidence type="ECO:0000259" key="8">
    <source>
        <dbReference type="Pfam" id="PF01435"/>
    </source>
</evidence>
<dbReference type="InterPro" id="IPR001915">
    <property type="entry name" value="Peptidase_M48"/>
</dbReference>
<evidence type="ECO:0000313" key="11">
    <source>
        <dbReference type="Proteomes" id="UP000035268"/>
    </source>
</evidence>
<keyword evidence="7" id="KW-0812">Transmembrane</keyword>
<feature type="transmembrane region" description="Helical" evidence="7">
    <location>
        <begin position="286"/>
        <end position="305"/>
    </location>
</feature>